<dbReference type="Pfam" id="PF03765">
    <property type="entry name" value="CRAL_TRIO_N"/>
    <property type="match status" value="1"/>
</dbReference>
<dbReference type="Pfam" id="PF00650">
    <property type="entry name" value="CRAL_TRIO"/>
    <property type="match status" value="1"/>
</dbReference>
<dbReference type="GO" id="GO:0016020">
    <property type="term" value="C:membrane"/>
    <property type="evidence" value="ECO:0007669"/>
    <property type="project" value="UniProtKB-SubCell"/>
</dbReference>
<feature type="compositionally biased region" description="Basic and acidic residues" evidence="4">
    <location>
        <begin position="118"/>
        <end position="135"/>
    </location>
</feature>
<feature type="domain" description="CRAL-TRIO" evidence="5">
    <location>
        <begin position="346"/>
        <end position="521"/>
    </location>
</feature>
<dbReference type="InterPro" id="IPR011074">
    <property type="entry name" value="CRAL/TRIO_N_dom"/>
</dbReference>
<dbReference type="InterPro" id="IPR001251">
    <property type="entry name" value="CRAL-TRIO_dom"/>
</dbReference>
<dbReference type="InterPro" id="IPR036865">
    <property type="entry name" value="CRAL-TRIO_dom_sf"/>
</dbReference>
<accession>A0AA87Z0B8</accession>
<dbReference type="AlphaFoldDB" id="A0AA87Z0B8"/>
<feature type="compositionally biased region" description="Basic and acidic residues" evidence="4">
    <location>
        <begin position="56"/>
        <end position="87"/>
    </location>
</feature>
<protein>
    <recommendedName>
        <fullName evidence="5">CRAL-TRIO domain-containing protein</fullName>
    </recommendedName>
</protein>
<organism evidence="6 7">
    <name type="scientific">Ficus carica</name>
    <name type="common">Common fig</name>
    <dbReference type="NCBI Taxonomy" id="3494"/>
    <lineage>
        <taxon>Eukaryota</taxon>
        <taxon>Viridiplantae</taxon>
        <taxon>Streptophyta</taxon>
        <taxon>Embryophyta</taxon>
        <taxon>Tracheophyta</taxon>
        <taxon>Spermatophyta</taxon>
        <taxon>Magnoliopsida</taxon>
        <taxon>eudicotyledons</taxon>
        <taxon>Gunneridae</taxon>
        <taxon>Pentapetalae</taxon>
        <taxon>rosids</taxon>
        <taxon>fabids</taxon>
        <taxon>Rosales</taxon>
        <taxon>Moraceae</taxon>
        <taxon>Ficeae</taxon>
        <taxon>Ficus</taxon>
    </lineage>
</organism>
<dbReference type="EMBL" id="BTGU01000001">
    <property type="protein sequence ID" value="GMN27018.1"/>
    <property type="molecule type" value="Genomic_DNA"/>
</dbReference>
<comment type="caution">
    <text evidence="6">The sequence shown here is derived from an EMBL/GenBank/DDBJ whole genome shotgun (WGS) entry which is preliminary data.</text>
</comment>
<dbReference type="Proteomes" id="UP001187192">
    <property type="component" value="Unassembled WGS sequence"/>
</dbReference>
<feature type="compositionally biased region" description="Basic and acidic residues" evidence="4">
    <location>
        <begin position="256"/>
        <end position="273"/>
    </location>
</feature>
<feature type="region of interest" description="Disordered" evidence="4">
    <location>
        <begin position="254"/>
        <end position="282"/>
    </location>
</feature>
<evidence type="ECO:0000256" key="4">
    <source>
        <dbReference type="SAM" id="MobiDB-lite"/>
    </source>
</evidence>
<dbReference type="Pfam" id="PF25099">
    <property type="entry name" value="GOLD_PATL1_C"/>
    <property type="match status" value="1"/>
</dbReference>
<feature type="region of interest" description="Disordered" evidence="4">
    <location>
        <begin position="162"/>
        <end position="230"/>
    </location>
</feature>
<dbReference type="SMART" id="SM01100">
    <property type="entry name" value="CRAL_TRIO_N"/>
    <property type="match status" value="1"/>
</dbReference>
<dbReference type="InterPro" id="IPR044834">
    <property type="entry name" value="PATL"/>
</dbReference>
<dbReference type="PANTHER" id="PTHR45932">
    <property type="entry name" value="PATELLIN-1"/>
    <property type="match status" value="1"/>
</dbReference>
<dbReference type="PANTHER" id="PTHR45932:SF17">
    <property type="entry name" value="CELLULAR RETINALDEHYDE-BINDING_TRIPLE FUNCTION DOMAIN-CONTAINING PROTEIN"/>
    <property type="match status" value="1"/>
</dbReference>
<proteinExistence type="predicted"/>
<dbReference type="SUPFAM" id="SSF52087">
    <property type="entry name" value="CRAL/TRIO domain"/>
    <property type="match status" value="1"/>
</dbReference>
<feature type="region of interest" description="Disordered" evidence="4">
    <location>
        <begin position="1"/>
        <end position="143"/>
    </location>
</feature>
<feature type="compositionally biased region" description="Acidic residues" evidence="4">
    <location>
        <begin position="214"/>
        <end position="223"/>
    </location>
</feature>
<dbReference type="CDD" id="cd00170">
    <property type="entry name" value="SEC14"/>
    <property type="match status" value="1"/>
</dbReference>
<evidence type="ECO:0000313" key="6">
    <source>
        <dbReference type="EMBL" id="GMN27018.1"/>
    </source>
</evidence>
<keyword evidence="3" id="KW-0472">Membrane</keyword>
<sequence length="634" mass="71407">MAEQVPKTAQDTAPHAATTTTTTTTTTTEEVDVVADVVVQDSSHSTPPPPPLPENENEKEKETDDETEKQKLENEKEKLEKEKEREASPLPRPLPETEAETDQEEKQPALNPDTTESYDDKIPESGSFFKEESTRLSDLPDPDWKALHDLKLLVREALHNHLFSSSSSSPKTAEESQDNDKEKEKEKEKPAHEKEEAEANIKAETAPAKKNPELEEEPEEVETSEVAVHHVTDDDGAKTVEAIEETIVAVSAPQPKEADKDTHDMENKTKDESLAAQSQFQPQPQPQEVCIWGIPLLADDRSDVILLKFLRARDLKVKDAFTMLKNTISWRKEFGIDQLVEVEVEEESNRSDLEKAVFMHGQDKEGHPVCYNVFGEFQNKELYQKTFSDEEKRQKFLRWRIQFLERSIRKLDFSPGGVCTIVQVNDLHNSPGPSKWELRQATKQALHLLQDNYPEFVAKQVFINVPWWYMAVNRMISPFLTQRTKSKFVFAGPSKSAQTLLRYIGAEQIPVKYGGLSKDGEFDATDAVTEITLRPAAKHTVEFPATERCVVSWEVRVGGGEVKYGAEFVPSAEESYTVIIQKTRKLSSSRRSSSAAATAQDHPLPVVSNSFKIGEPGKISSTDSENSICYWSVV</sequence>
<evidence type="ECO:0000256" key="2">
    <source>
        <dbReference type="ARBA" id="ARBA00022448"/>
    </source>
</evidence>
<dbReference type="SMART" id="SM00516">
    <property type="entry name" value="SEC14"/>
    <property type="match status" value="1"/>
</dbReference>
<evidence type="ECO:0000259" key="5">
    <source>
        <dbReference type="PROSITE" id="PS50191"/>
    </source>
</evidence>
<dbReference type="PROSITE" id="PS50191">
    <property type="entry name" value="CRAL_TRIO"/>
    <property type="match status" value="1"/>
</dbReference>
<dbReference type="GO" id="GO:0008289">
    <property type="term" value="F:lipid binding"/>
    <property type="evidence" value="ECO:0007669"/>
    <property type="project" value="InterPro"/>
</dbReference>
<feature type="compositionally biased region" description="Low complexity" evidence="4">
    <location>
        <begin position="17"/>
        <end position="39"/>
    </location>
</feature>
<name>A0AA87Z0B8_FICCA</name>
<dbReference type="Gene3D" id="3.40.525.10">
    <property type="entry name" value="CRAL-TRIO lipid binding domain"/>
    <property type="match status" value="1"/>
</dbReference>
<evidence type="ECO:0000256" key="1">
    <source>
        <dbReference type="ARBA" id="ARBA00004370"/>
    </source>
</evidence>
<gene>
    <name evidence="6" type="ORF">TIFTF001_001490</name>
</gene>
<reference evidence="6" key="1">
    <citation type="submission" date="2023-07" db="EMBL/GenBank/DDBJ databases">
        <title>draft genome sequence of fig (Ficus carica).</title>
        <authorList>
            <person name="Takahashi T."/>
            <person name="Nishimura K."/>
        </authorList>
    </citation>
    <scope>NUCLEOTIDE SEQUENCE</scope>
</reference>
<keyword evidence="2" id="KW-0813">Transport</keyword>
<dbReference type="SUPFAM" id="SSF46938">
    <property type="entry name" value="CRAL/TRIO N-terminal domain"/>
    <property type="match status" value="1"/>
</dbReference>
<comment type="subcellular location">
    <subcellularLocation>
        <location evidence="1">Membrane</location>
    </subcellularLocation>
</comment>
<evidence type="ECO:0000256" key="3">
    <source>
        <dbReference type="ARBA" id="ARBA00023136"/>
    </source>
</evidence>
<dbReference type="InterPro" id="IPR036273">
    <property type="entry name" value="CRAL/TRIO_N_dom_sf"/>
</dbReference>
<keyword evidence="7" id="KW-1185">Reference proteome</keyword>
<evidence type="ECO:0000313" key="7">
    <source>
        <dbReference type="Proteomes" id="UP001187192"/>
    </source>
</evidence>
<feature type="compositionally biased region" description="Basic and acidic residues" evidence="4">
    <location>
        <begin position="172"/>
        <end position="201"/>
    </location>
</feature>
<dbReference type="InterPro" id="IPR056794">
    <property type="entry name" value="PATL1-6_C_GOLD"/>
</dbReference>